<protein>
    <submittedName>
        <fullName evidence="2 3">Uncharacterized protein</fullName>
    </submittedName>
</protein>
<dbReference type="OrthoDB" id="5211103at2759"/>
<reference evidence="4" key="1">
    <citation type="submission" date="2010-07" db="EMBL/GenBank/DDBJ databases">
        <title>The genome sequence of Gaeumannomyces graminis var. tritici strain R3-111a-1.</title>
        <authorList>
            <consortium name="The Broad Institute Genome Sequencing Platform"/>
            <person name="Ma L.-J."/>
            <person name="Dead R."/>
            <person name="Young S."/>
            <person name="Zeng Q."/>
            <person name="Koehrsen M."/>
            <person name="Alvarado L."/>
            <person name="Berlin A."/>
            <person name="Chapman S.B."/>
            <person name="Chen Z."/>
            <person name="Freedman E."/>
            <person name="Gellesch M."/>
            <person name="Goldberg J."/>
            <person name="Griggs A."/>
            <person name="Gujja S."/>
            <person name="Heilman E.R."/>
            <person name="Heiman D."/>
            <person name="Hepburn T."/>
            <person name="Howarth C."/>
            <person name="Jen D."/>
            <person name="Larson L."/>
            <person name="Mehta T."/>
            <person name="Neiman D."/>
            <person name="Pearson M."/>
            <person name="Roberts A."/>
            <person name="Saif S."/>
            <person name="Shea T."/>
            <person name="Shenoy N."/>
            <person name="Sisk P."/>
            <person name="Stolte C."/>
            <person name="Sykes S."/>
            <person name="Walk T."/>
            <person name="White J."/>
            <person name="Yandava C."/>
            <person name="Haas B."/>
            <person name="Nusbaum C."/>
            <person name="Birren B."/>
        </authorList>
    </citation>
    <scope>NUCLEOTIDE SEQUENCE [LARGE SCALE GENOMIC DNA]</scope>
    <source>
        <strain evidence="4">R3-111a-1</strain>
    </source>
</reference>
<reference evidence="2" key="3">
    <citation type="submission" date="2010-09" db="EMBL/GenBank/DDBJ databases">
        <title>Annotation of Gaeumannomyces graminis var. tritici R3-111a-1.</title>
        <authorList>
            <consortium name="The Broad Institute Genome Sequencing Platform"/>
            <person name="Ma L.-J."/>
            <person name="Dead R."/>
            <person name="Young S.K."/>
            <person name="Zeng Q."/>
            <person name="Gargeya S."/>
            <person name="Fitzgerald M."/>
            <person name="Haas B."/>
            <person name="Abouelleil A."/>
            <person name="Alvarado L."/>
            <person name="Arachchi H.M."/>
            <person name="Berlin A."/>
            <person name="Brown A."/>
            <person name="Chapman S.B."/>
            <person name="Chen Z."/>
            <person name="Dunbar C."/>
            <person name="Freedman E."/>
            <person name="Gearin G."/>
            <person name="Gellesch M."/>
            <person name="Goldberg J."/>
            <person name="Griggs A."/>
            <person name="Gujja S."/>
            <person name="Heiman D."/>
            <person name="Howarth C."/>
            <person name="Larson L."/>
            <person name="Lui A."/>
            <person name="MacDonald P.J.P."/>
            <person name="Mehta T."/>
            <person name="Montmayeur A."/>
            <person name="Murphy C."/>
            <person name="Neiman D."/>
            <person name="Pearson M."/>
            <person name="Priest M."/>
            <person name="Roberts A."/>
            <person name="Saif S."/>
            <person name="Shea T."/>
            <person name="Shenoy N."/>
            <person name="Sisk P."/>
            <person name="Stolte C."/>
            <person name="Sykes S."/>
            <person name="Yandava C."/>
            <person name="Wortman J."/>
            <person name="Nusbaum C."/>
            <person name="Birren B."/>
        </authorList>
    </citation>
    <scope>NUCLEOTIDE SEQUENCE</scope>
    <source>
        <strain evidence="2">R3-111a-1</strain>
    </source>
</reference>
<feature type="region of interest" description="Disordered" evidence="1">
    <location>
        <begin position="174"/>
        <end position="230"/>
    </location>
</feature>
<accession>J3NFP9</accession>
<dbReference type="EnsemblFungi" id="EJT80089">
    <property type="protein sequence ID" value="EJT80089"/>
    <property type="gene ID" value="GGTG_00094"/>
</dbReference>
<dbReference type="eggNOG" id="ENOG502RMK9">
    <property type="taxonomic scope" value="Eukaryota"/>
</dbReference>
<reference evidence="3" key="5">
    <citation type="submission" date="2018-04" db="UniProtKB">
        <authorList>
            <consortium name="EnsemblFungi"/>
        </authorList>
    </citation>
    <scope>IDENTIFICATION</scope>
    <source>
        <strain evidence="3">R3-111a-1</strain>
    </source>
</reference>
<evidence type="ECO:0000313" key="4">
    <source>
        <dbReference type="Proteomes" id="UP000006039"/>
    </source>
</evidence>
<dbReference type="RefSeq" id="XP_009216098.1">
    <property type="nucleotide sequence ID" value="XM_009217834.1"/>
</dbReference>
<evidence type="ECO:0000256" key="1">
    <source>
        <dbReference type="SAM" id="MobiDB-lite"/>
    </source>
</evidence>
<feature type="compositionally biased region" description="Polar residues" evidence="1">
    <location>
        <begin position="257"/>
        <end position="266"/>
    </location>
</feature>
<reference evidence="2" key="2">
    <citation type="submission" date="2010-07" db="EMBL/GenBank/DDBJ databases">
        <authorList>
            <consortium name="The Broad Institute Genome Sequencing Platform"/>
            <consortium name="Broad Institute Genome Sequencing Center for Infectious Disease"/>
            <person name="Ma L.-J."/>
            <person name="Dead R."/>
            <person name="Young S."/>
            <person name="Zeng Q."/>
            <person name="Koehrsen M."/>
            <person name="Alvarado L."/>
            <person name="Berlin A."/>
            <person name="Chapman S.B."/>
            <person name="Chen Z."/>
            <person name="Freedman E."/>
            <person name="Gellesch M."/>
            <person name="Goldberg J."/>
            <person name="Griggs A."/>
            <person name="Gujja S."/>
            <person name="Heilman E.R."/>
            <person name="Heiman D."/>
            <person name="Hepburn T."/>
            <person name="Howarth C."/>
            <person name="Jen D."/>
            <person name="Larson L."/>
            <person name="Mehta T."/>
            <person name="Neiman D."/>
            <person name="Pearson M."/>
            <person name="Roberts A."/>
            <person name="Saif S."/>
            <person name="Shea T."/>
            <person name="Shenoy N."/>
            <person name="Sisk P."/>
            <person name="Stolte C."/>
            <person name="Sykes S."/>
            <person name="Walk T."/>
            <person name="White J."/>
            <person name="Yandava C."/>
            <person name="Haas B."/>
            <person name="Nusbaum C."/>
            <person name="Birren B."/>
        </authorList>
    </citation>
    <scope>NUCLEOTIDE SEQUENCE</scope>
    <source>
        <strain evidence="2">R3-111a-1</strain>
    </source>
</reference>
<reference evidence="3" key="4">
    <citation type="journal article" date="2015" name="G3 (Bethesda)">
        <title>Genome sequences of three phytopathogenic species of the Magnaporthaceae family of fungi.</title>
        <authorList>
            <person name="Okagaki L.H."/>
            <person name="Nunes C.C."/>
            <person name="Sailsbery J."/>
            <person name="Clay B."/>
            <person name="Brown D."/>
            <person name="John T."/>
            <person name="Oh Y."/>
            <person name="Young N."/>
            <person name="Fitzgerald M."/>
            <person name="Haas B.J."/>
            <person name="Zeng Q."/>
            <person name="Young S."/>
            <person name="Adiconis X."/>
            <person name="Fan L."/>
            <person name="Levin J.Z."/>
            <person name="Mitchell T.K."/>
            <person name="Okubara P.A."/>
            <person name="Farman M.L."/>
            <person name="Kohn L.M."/>
            <person name="Birren B."/>
            <person name="Ma L.-J."/>
            <person name="Dean R.A."/>
        </authorList>
    </citation>
    <scope>NUCLEOTIDE SEQUENCE</scope>
    <source>
        <strain evidence="3">R3-111a-1</strain>
    </source>
</reference>
<evidence type="ECO:0000313" key="2">
    <source>
        <dbReference type="EMBL" id="EJT80089.1"/>
    </source>
</evidence>
<feature type="region of interest" description="Disordered" evidence="1">
    <location>
        <begin position="242"/>
        <end position="306"/>
    </location>
</feature>
<dbReference type="Proteomes" id="UP000006039">
    <property type="component" value="Unassembled WGS sequence"/>
</dbReference>
<dbReference type="EMBL" id="GL385395">
    <property type="protein sequence ID" value="EJT80089.1"/>
    <property type="molecule type" value="Genomic_DNA"/>
</dbReference>
<organism evidence="2">
    <name type="scientific">Gaeumannomyces tritici (strain R3-111a-1)</name>
    <name type="common">Wheat and barley take-all root rot fungus</name>
    <name type="synonym">Gaeumannomyces graminis var. tritici</name>
    <dbReference type="NCBI Taxonomy" id="644352"/>
    <lineage>
        <taxon>Eukaryota</taxon>
        <taxon>Fungi</taxon>
        <taxon>Dikarya</taxon>
        <taxon>Ascomycota</taxon>
        <taxon>Pezizomycotina</taxon>
        <taxon>Sordariomycetes</taxon>
        <taxon>Sordariomycetidae</taxon>
        <taxon>Magnaporthales</taxon>
        <taxon>Magnaporthaceae</taxon>
        <taxon>Gaeumannomyces</taxon>
    </lineage>
</organism>
<dbReference type="HOGENOM" id="CLU_580131_0_0_1"/>
<keyword evidence="4" id="KW-1185">Reference proteome</keyword>
<feature type="compositionally biased region" description="Low complexity" evidence="1">
    <location>
        <begin position="201"/>
        <end position="226"/>
    </location>
</feature>
<name>J3NFP9_GAET3</name>
<sequence>MPPSRTTSSSPAPPADRLVVPLQSVILNGKDPRAEMDGVAELVIKGERQIIPGVSWTENRSGVYPTTQIMTILCGNHTLEMIDLGRFAQESSKDVLFWRVDQGFIDLTFEYPLSGSRRASVGEVSSAQGSSSQPASTHQRLRLIFASHDGFAKTCSALEALGILRPAFRIQRPRTSQLPAAPSRPRSGQVSRSASALAMASPSHRSSPSRSEKSFSSSPHPSSQFSRIPLVGREQGLRARSISQMPPPASRPASPMDSQQNSSPLPTRSPYFQARPASHASPSRPDGNITNSAPGRPRFEGVPSPYRFNPRRNLAQSHFRATGSQLEQQGIHKSPRRVVRGAIPLSLQASIEKGLPSLSPLRPVARTTPSNETPVQWADAIPSTDYQVQATSAPLDIRGEARTADAATSTFQPPVRTQPFFSSTSRLWTFFLEKSDAAMKAAENSEEAKSQIIYECGHEFALAFNTLCGSTNIGS</sequence>
<dbReference type="GeneID" id="20340552"/>
<dbReference type="AlphaFoldDB" id="J3NFP9"/>
<dbReference type="VEuPathDB" id="FungiDB:GGTG_00094"/>
<evidence type="ECO:0000313" key="3">
    <source>
        <dbReference type="EnsemblFungi" id="EJT80089"/>
    </source>
</evidence>
<gene>
    <name evidence="3" type="primary">20340552</name>
    <name evidence="2" type="ORF">GGTG_00094</name>
</gene>
<proteinExistence type="predicted"/>